<dbReference type="Gene3D" id="3.30.505.10">
    <property type="entry name" value="SH2 domain"/>
    <property type="match status" value="1"/>
</dbReference>
<dbReference type="Ensembl" id="ENSOTST00005188894.1">
    <property type="protein sequence ID" value="ENSOTSP00005128106.1"/>
    <property type="gene ID" value="ENSOTSG00005077969.1"/>
</dbReference>
<dbReference type="PANTHER" id="PTHR46051">
    <property type="entry name" value="SH2 DOMAIN-CONTAINING PROTEIN"/>
    <property type="match status" value="1"/>
</dbReference>
<dbReference type="Pfam" id="PF24147">
    <property type="entry name" value="C2_SHIP1-2_2nd"/>
    <property type="match status" value="1"/>
</dbReference>
<name>A0AAZ3QGX7_ONCTS</name>
<feature type="region of interest" description="Disordered" evidence="14">
    <location>
        <begin position="103"/>
        <end position="136"/>
    </location>
</feature>
<dbReference type="InterPro" id="IPR036691">
    <property type="entry name" value="Endo/exonu/phosph_ase_sf"/>
</dbReference>
<dbReference type="CDD" id="cd10343">
    <property type="entry name" value="SH2_SHIP"/>
    <property type="match status" value="1"/>
</dbReference>
<dbReference type="AlphaFoldDB" id="A0AAZ3QGX7"/>
<evidence type="ECO:0000256" key="4">
    <source>
        <dbReference type="ARBA" id="ARBA00012981"/>
    </source>
</evidence>
<keyword evidence="5" id="KW-0963">Cytoplasm</keyword>
<dbReference type="GO" id="GO:0045579">
    <property type="term" value="P:positive regulation of B cell differentiation"/>
    <property type="evidence" value="ECO:0007669"/>
    <property type="project" value="TreeGrafter"/>
</dbReference>
<dbReference type="CDD" id="cd09100">
    <property type="entry name" value="INPP5c_SHIP1-INPP5D"/>
    <property type="match status" value="1"/>
</dbReference>
<dbReference type="PRINTS" id="PR00401">
    <property type="entry name" value="SH2DOMAIN"/>
</dbReference>
<dbReference type="SMART" id="SM00252">
    <property type="entry name" value="SH2"/>
    <property type="match status" value="1"/>
</dbReference>
<dbReference type="Gene3D" id="3.60.10.10">
    <property type="entry name" value="Endonuclease/exonuclease/phosphatase"/>
    <property type="match status" value="1"/>
</dbReference>
<dbReference type="InterPro" id="IPR057509">
    <property type="entry name" value="C2_SHIP1-2_2nd"/>
</dbReference>
<dbReference type="InterPro" id="IPR000980">
    <property type="entry name" value="SH2"/>
</dbReference>
<gene>
    <name evidence="16" type="primary">INPP5D</name>
</gene>
<feature type="region of interest" description="Disordered" evidence="14">
    <location>
        <begin position="882"/>
        <end position="1044"/>
    </location>
</feature>
<evidence type="ECO:0000256" key="11">
    <source>
        <dbReference type="ARBA" id="ARBA00023136"/>
    </source>
</evidence>
<keyword evidence="7" id="KW-0378">Hydrolase</keyword>
<evidence type="ECO:0000256" key="10">
    <source>
        <dbReference type="ARBA" id="ARBA00022999"/>
    </source>
</evidence>
<evidence type="ECO:0000256" key="9">
    <source>
        <dbReference type="ARBA" id="ARBA00022889"/>
    </source>
</evidence>
<evidence type="ECO:0000256" key="14">
    <source>
        <dbReference type="SAM" id="MobiDB-lite"/>
    </source>
</evidence>
<dbReference type="FunFam" id="3.60.10.10:FF:000005">
    <property type="entry name" value="phosphatidylinositol 3,4,5-trisphosphate 5-phosphatase 1"/>
    <property type="match status" value="1"/>
</dbReference>
<dbReference type="SUPFAM" id="SSF55550">
    <property type="entry name" value="SH2 domain"/>
    <property type="match status" value="1"/>
</dbReference>
<feature type="compositionally biased region" description="Basic and acidic residues" evidence="14">
    <location>
        <begin position="888"/>
        <end position="900"/>
    </location>
</feature>
<keyword evidence="10 13" id="KW-0727">SH2 domain</keyword>
<dbReference type="GO" id="GO:0002376">
    <property type="term" value="P:immune system process"/>
    <property type="evidence" value="ECO:0007669"/>
    <property type="project" value="UniProtKB-KW"/>
</dbReference>
<keyword evidence="17" id="KW-1185">Reference proteome</keyword>
<protein>
    <recommendedName>
        <fullName evidence="4">phosphatidylinositol-3,4,5-trisphosphate 5-phosphatase</fullName>
        <ecNumber evidence="4">3.1.3.86</ecNumber>
    </recommendedName>
</protein>
<comment type="similarity">
    <text evidence="3">Belongs to the inositol 1,4,5-trisphosphate 5-phosphatase family.</text>
</comment>
<dbReference type="GO" id="GO:0005856">
    <property type="term" value="C:cytoskeleton"/>
    <property type="evidence" value="ECO:0007669"/>
    <property type="project" value="UniProtKB-SubCell"/>
</dbReference>
<proteinExistence type="inferred from homology"/>
<feature type="compositionally biased region" description="Polar residues" evidence="14">
    <location>
        <begin position="1032"/>
        <end position="1044"/>
    </location>
</feature>
<feature type="domain" description="SH2" evidence="15">
    <location>
        <begin position="8"/>
        <end position="104"/>
    </location>
</feature>
<reference evidence="17" key="1">
    <citation type="journal article" date="2018" name="PLoS ONE">
        <title>Chinook salmon (Oncorhynchus tshawytscha) genome and transcriptome.</title>
        <authorList>
            <person name="Christensen K.A."/>
            <person name="Leong J.S."/>
            <person name="Sakhrani D."/>
            <person name="Biagi C.A."/>
            <person name="Minkley D.R."/>
            <person name="Withler R.E."/>
            <person name="Rondeau E.B."/>
            <person name="Koop B.F."/>
            <person name="Devlin R.H."/>
        </authorList>
    </citation>
    <scope>NUCLEOTIDE SEQUENCE [LARGE SCALE GENOMIC DNA]</scope>
</reference>
<evidence type="ECO:0000256" key="6">
    <source>
        <dbReference type="ARBA" id="ARBA00022553"/>
    </source>
</evidence>
<evidence type="ECO:0000256" key="12">
    <source>
        <dbReference type="ARBA" id="ARBA00023212"/>
    </source>
</evidence>
<dbReference type="GO" id="GO:0007155">
    <property type="term" value="P:cell adhesion"/>
    <property type="evidence" value="ECO:0007669"/>
    <property type="project" value="UniProtKB-KW"/>
</dbReference>
<reference evidence="16" key="3">
    <citation type="submission" date="2025-09" db="UniProtKB">
        <authorList>
            <consortium name="Ensembl"/>
        </authorList>
    </citation>
    <scope>IDENTIFICATION</scope>
</reference>
<dbReference type="Proteomes" id="UP000694402">
    <property type="component" value="Unassembled WGS sequence"/>
</dbReference>
<keyword evidence="8" id="KW-0391">Immunity</keyword>
<evidence type="ECO:0000256" key="5">
    <source>
        <dbReference type="ARBA" id="ARBA00022490"/>
    </source>
</evidence>
<organism evidence="16 17">
    <name type="scientific">Oncorhynchus tshawytscha</name>
    <name type="common">Chinook salmon</name>
    <name type="synonym">Salmo tshawytscha</name>
    <dbReference type="NCBI Taxonomy" id="74940"/>
    <lineage>
        <taxon>Eukaryota</taxon>
        <taxon>Metazoa</taxon>
        <taxon>Chordata</taxon>
        <taxon>Craniata</taxon>
        <taxon>Vertebrata</taxon>
        <taxon>Euteleostomi</taxon>
        <taxon>Actinopterygii</taxon>
        <taxon>Neopterygii</taxon>
        <taxon>Teleostei</taxon>
        <taxon>Protacanthopterygii</taxon>
        <taxon>Salmoniformes</taxon>
        <taxon>Salmonidae</taxon>
        <taxon>Salmoninae</taxon>
        <taxon>Oncorhynchus</taxon>
    </lineage>
</organism>
<dbReference type="GO" id="GO:0005829">
    <property type="term" value="C:cytosol"/>
    <property type="evidence" value="ECO:0007669"/>
    <property type="project" value="TreeGrafter"/>
</dbReference>
<evidence type="ECO:0000256" key="1">
    <source>
        <dbReference type="ARBA" id="ARBA00004170"/>
    </source>
</evidence>
<evidence type="ECO:0000256" key="13">
    <source>
        <dbReference type="PROSITE-ProRule" id="PRU00191"/>
    </source>
</evidence>
<dbReference type="EC" id="3.1.3.86" evidence="4"/>
<dbReference type="GO" id="GO:0016020">
    <property type="term" value="C:membrane"/>
    <property type="evidence" value="ECO:0007669"/>
    <property type="project" value="UniProtKB-SubCell"/>
</dbReference>
<dbReference type="PROSITE" id="PS50001">
    <property type="entry name" value="SH2"/>
    <property type="match status" value="1"/>
</dbReference>
<dbReference type="FunFam" id="3.30.505.10:FF:000035">
    <property type="entry name" value="phosphatidylinositol 3,4,5-trisphosphate 5-phosphatase 1"/>
    <property type="match status" value="1"/>
</dbReference>
<sequence length="1044" mass="117430">MSTSFQPWHHGNITRSKAEDLLSKAAKDGSFLLRASESIQGAYALCVLYQNCVYTYRILPNEDRKLSVQASEGVPIQLFSVLSDLVETFYSPNMGLATHLQFPVQKEEEPEEEAEPVKCPPQLPPRNSKETQGGDSRVISSGSTLYILFLYVSVTQNKFNSIISSRLPEEHQKSIEEYFHTSVSLDAEQVQNGNTSLPHLKKLTMGICKQLNRYTISRSLPTLETFQRLLDQQLSPGIGRLRTQVGSFCELVRSWSSLQVKSELLGLTTKMFLKVDVETGKIYFKKSKDGPEDKYFVHNKILQLVKSQKVAKLVIMVETEKEKTLRKEFVFDDTKKREGFCQLLQQMKNKHSDKPEPDMITVFVGTWNMGNASPPHNIASWFQCKGQGKTRDDTADHIPHDIYVFGTQEDPLGEKEWIDTLKSALRGTTNISFKQVTTQTLWNIRIVVLAKPEHENRISHIFSDSVKTGIANALGNKGAVGVSFMFNGTSFGFVNSHLTSGSEKKIRRNQNYVSILRFLNLGDKKLNPFDITHRFTHLFWFGDLNYRIELPSTEAESIVTKIKQQQYQELLCRDQLTIEKGEEKVFLHYDEEEITFAPTYRFERDTRERYAYTKAKATGTKYNLPSWCDRVLRKSYPLVHVFCQSYGCTNDIMTSDHSPVFSTFEVGVASQFVSKHDPSRVSQGGIKFMNCVATLMTKSKTKFFLEYHSSCLEKFVKSSEGENQDHSDGSIKVRFGNQLVPIISDPEYLLDQHILLCVKSTDCDESYGEGCVALRAAESSYTEFHITLTHHGERTGTLAGGVQLRTSEGKQTEKLYDFIKVERDDSGASKGKGLDLINNLPVCLPVCLSVCLPVCFCMLSSSSEGGKPAEMFDNPLYGSMVKGGVPRGAKDQPDPQRSKDQLTPPDPIFSFTKPSDQDPDRPPVPTPRNRSYTCSETKPPSSITTASASAPLHPQTYTKNPVKPSRSEGGMVQTTNRPHLPMKSRPGQADITPTKPKDYRDSSELLSKLRPPTRPLQPLPKEGKSNDLYHASSLSSHIMQASCL</sequence>
<dbReference type="PANTHER" id="PTHR46051:SF3">
    <property type="entry name" value="PHOSPHATIDYLINOSITOL 3,4,5-TRISPHOSPHATE 5-PHOSPHATASE 1"/>
    <property type="match status" value="1"/>
</dbReference>
<dbReference type="GO" id="GO:0050776">
    <property type="term" value="P:regulation of immune response"/>
    <property type="evidence" value="ECO:0007669"/>
    <property type="project" value="TreeGrafter"/>
</dbReference>
<dbReference type="GO" id="GO:0045779">
    <property type="term" value="P:negative regulation of bone resorption"/>
    <property type="evidence" value="ECO:0007669"/>
    <property type="project" value="TreeGrafter"/>
</dbReference>
<dbReference type="Pfam" id="PF24150">
    <property type="entry name" value="C2_SHIP1-2_first"/>
    <property type="match status" value="1"/>
</dbReference>
<dbReference type="GO" id="GO:0045659">
    <property type="term" value="P:negative regulation of neutrophil differentiation"/>
    <property type="evidence" value="ECO:0007669"/>
    <property type="project" value="TreeGrafter"/>
</dbReference>
<keyword evidence="11" id="KW-0472">Membrane</keyword>
<dbReference type="InterPro" id="IPR036860">
    <property type="entry name" value="SH2_dom_sf"/>
</dbReference>
<keyword evidence="12" id="KW-0206">Cytoskeleton</keyword>
<dbReference type="GO" id="GO:0009968">
    <property type="term" value="P:negative regulation of signal transduction"/>
    <property type="evidence" value="ECO:0007669"/>
    <property type="project" value="TreeGrafter"/>
</dbReference>
<comment type="subcellular location">
    <subcellularLocation>
        <location evidence="2">Cytoplasm</location>
        <location evidence="2">Cytoskeleton</location>
    </subcellularLocation>
    <subcellularLocation>
        <location evidence="1">Membrane</location>
        <topology evidence="1">Peripheral membrane protein</topology>
    </subcellularLocation>
</comment>
<dbReference type="InterPro" id="IPR000300">
    <property type="entry name" value="IPPc"/>
</dbReference>
<evidence type="ECO:0000259" key="15">
    <source>
        <dbReference type="PROSITE" id="PS50001"/>
    </source>
</evidence>
<dbReference type="InterPro" id="IPR057510">
    <property type="entry name" value="C2_SHIP1-2_first"/>
</dbReference>
<dbReference type="GO" id="GO:0046856">
    <property type="term" value="P:phosphatidylinositol dephosphorylation"/>
    <property type="evidence" value="ECO:0007669"/>
    <property type="project" value="InterPro"/>
</dbReference>
<evidence type="ECO:0000313" key="16">
    <source>
        <dbReference type="Ensembl" id="ENSOTSP00005128106.1"/>
    </source>
</evidence>
<evidence type="ECO:0000256" key="7">
    <source>
        <dbReference type="ARBA" id="ARBA00022801"/>
    </source>
</evidence>
<dbReference type="SUPFAM" id="SSF56219">
    <property type="entry name" value="DNase I-like"/>
    <property type="match status" value="1"/>
</dbReference>
<dbReference type="GO" id="GO:0034485">
    <property type="term" value="F:phosphatidylinositol-3,4,5-trisphosphate 5-phosphatase activity"/>
    <property type="evidence" value="ECO:0007669"/>
    <property type="project" value="UniProtKB-EC"/>
</dbReference>
<dbReference type="Pfam" id="PF22669">
    <property type="entry name" value="Exo_endo_phos2"/>
    <property type="match status" value="1"/>
</dbReference>
<keyword evidence="9" id="KW-0130">Cell adhesion</keyword>
<feature type="compositionally biased region" description="Low complexity" evidence="14">
    <location>
        <begin position="937"/>
        <end position="951"/>
    </location>
</feature>
<accession>A0AAZ3QGX7</accession>
<dbReference type="Pfam" id="PF00017">
    <property type="entry name" value="SH2"/>
    <property type="match status" value="1"/>
</dbReference>
<dbReference type="SMART" id="SM00128">
    <property type="entry name" value="IPPc"/>
    <property type="match status" value="1"/>
</dbReference>
<reference evidence="16" key="2">
    <citation type="submission" date="2025-08" db="UniProtKB">
        <authorList>
            <consortium name="Ensembl"/>
        </authorList>
    </citation>
    <scope>IDENTIFICATION</scope>
</reference>
<evidence type="ECO:0000256" key="3">
    <source>
        <dbReference type="ARBA" id="ARBA00008734"/>
    </source>
</evidence>
<dbReference type="GeneTree" id="ENSGT00940000156202"/>
<evidence type="ECO:0000256" key="2">
    <source>
        <dbReference type="ARBA" id="ARBA00004245"/>
    </source>
</evidence>
<keyword evidence="6" id="KW-0597">Phosphoprotein</keyword>
<evidence type="ECO:0000256" key="8">
    <source>
        <dbReference type="ARBA" id="ARBA00022859"/>
    </source>
</evidence>
<evidence type="ECO:0000313" key="17">
    <source>
        <dbReference type="Proteomes" id="UP000694402"/>
    </source>
</evidence>